<dbReference type="Pfam" id="PF01844">
    <property type="entry name" value="HNH"/>
    <property type="match status" value="1"/>
</dbReference>
<organism evidence="2 3">
    <name type="scientific">Sphingomonas canadensis</name>
    <dbReference type="NCBI Taxonomy" id="1219257"/>
    <lineage>
        <taxon>Bacteria</taxon>
        <taxon>Pseudomonadati</taxon>
        <taxon>Pseudomonadota</taxon>
        <taxon>Alphaproteobacteria</taxon>
        <taxon>Sphingomonadales</taxon>
        <taxon>Sphingomonadaceae</taxon>
        <taxon>Sphingomonas</taxon>
    </lineage>
</organism>
<keyword evidence="2" id="KW-0255">Endonuclease</keyword>
<keyword evidence="2" id="KW-0540">Nuclease</keyword>
<gene>
    <name evidence="2" type="ORF">ACFQ1E_19345</name>
</gene>
<dbReference type="CDD" id="cd00085">
    <property type="entry name" value="HNHc"/>
    <property type="match status" value="1"/>
</dbReference>
<dbReference type="InterPro" id="IPR003615">
    <property type="entry name" value="HNH_nuc"/>
</dbReference>
<comment type="caution">
    <text evidence="2">The sequence shown here is derived from an EMBL/GenBank/DDBJ whole genome shotgun (WGS) entry which is preliminary data.</text>
</comment>
<sequence>MTDDREVRHDLRGSARVNPTVAALMRRGFDSQTANDIRALRLTLADLKQRDDPALEQLGLSASQIAAVREGGRPPIPFDTLVQVLWANRSSCCVCRNFDRAIILHHIVPWSRSLDHDAANLAVLCLEHHARAHRTGTLEQNLGAAQLRAFKQKWEEEVRHLDPKAILDATRVDGHHWWWFNHVRILEMAQRLGIDLTRRVNFVSVAARGWVDGRGQISERHLQSPYMYVGGDGIILYDYMREVAEEVWARTTIFNLSDDLDPGFLRRVVQPGDLILVQGRHSFKSLNREVSGPGQACAVQRQANRVRITFTIDRWEAVANSSWSAWLYGTQHAASILRVVHIEPGEQLHLQCTGIAIGSALQGLSTRHYYSATWPSSVDEEVEEGGEA</sequence>
<dbReference type="RefSeq" id="WP_264946372.1">
    <property type="nucleotide sequence ID" value="NZ_JAPDRA010000013.1"/>
</dbReference>
<feature type="domain" description="HNH" evidence="1">
    <location>
        <begin position="92"/>
        <end position="134"/>
    </location>
</feature>
<dbReference type="InterPro" id="IPR002711">
    <property type="entry name" value="HNH"/>
</dbReference>
<proteinExistence type="predicted"/>
<dbReference type="GO" id="GO:0004519">
    <property type="term" value="F:endonuclease activity"/>
    <property type="evidence" value="ECO:0007669"/>
    <property type="project" value="UniProtKB-KW"/>
</dbReference>
<protein>
    <submittedName>
        <fullName evidence="2">HNH endonuclease signature motif containing protein</fullName>
    </submittedName>
</protein>
<dbReference type="EMBL" id="JBHTJG010000013">
    <property type="protein sequence ID" value="MFD0948502.1"/>
    <property type="molecule type" value="Genomic_DNA"/>
</dbReference>
<keyword evidence="2" id="KW-0378">Hydrolase</keyword>
<dbReference type="Gene3D" id="1.10.30.50">
    <property type="match status" value="1"/>
</dbReference>
<evidence type="ECO:0000313" key="3">
    <source>
        <dbReference type="Proteomes" id="UP001596977"/>
    </source>
</evidence>
<keyword evidence="3" id="KW-1185">Reference proteome</keyword>
<evidence type="ECO:0000313" key="2">
    <source>
        <dbReference type="EMBL" id="MFD0948502.1"/>
    </source>
</evidence>
<evidence type="ECO:0000259" key="1">
    <source>
        <dbReference type="Pfam" id="PF01844"/>
    </source>
</evidence>
<name>A0ABW3HG50_9SPHN</name>
<dbReference type="Proteomes" id="UP001596977">
    <property type="component" value="Unassembled WGS sequence"/>
</dbReference>
<reference evidence="3" key="1">
    <citation type="journal article" date="2019" name="Int. J. Syst. Evol. Microbiol.">
        <title>The Global Catalogue of Microorganisms (GCM) 10K type strain sequencing project: providing services to taxonomists for standard genome sequencing and annotation.</title>
        <authorList>
            <consortium name="The Broad Institute Genomics Platform"/>
            <consortium name="The Broad Institute Genome Sequencing Center for Infectious Disease"/>
            <person name="Wu L."/>
            <person name="Ma J."/>
        </authorList>
    </citation>
    <scope>NUCLEOTIDE SEQUENCE [LARGE SCALE GENOMIC DNA]</scope>
    <source>
        <strain evidence="3">CCUG 62982</strain>
    </source>
</reference>
<accession>A0ABW3HG50</accession>